<keyword evidence="3" id="KW-1185">Reference proteome</keyword>
<feature type="region of interest" description="Disordered" evidence="1">
    <location>
        <begin position="515"/>
        <end position="534"/>
    </location>
</feature>
<accession>A0A4C1XB84</accession>
<feature type="region of interest" description="Disordered" evidence="1">
    <location>
        <begin position="1"/>
        <end position="127"/>
    </location>
</feature>
<feature type="compositionally biased region" description="Basic and acidic residues" evidence="1">
    <location>
        <begin position="461"/>
        <end position="471"/>
    </location>
</feature>
<evidence type="ECO:0000313" key="2">
    <source>
        <dbReference type="EMBL" id="GBP60463.1"/>
    </source>
</evidence>
<dbReference type="EMBL" id="BGZK01000788">
    <property type="protein sequence ID" value="GBP60463.1"/>
    <property type="molecule type" value="Genomic_DNA"/>
</dbReference>
<feature type="compositionally biased region" description="Basic and acidic residues" evidence="1">
    <location>
        <begin position="91"/>
        <end position="111"/>
    </location>
</feature>
<sequence length="585" mass="62518">MSQTPENAVEAEPSQAVEETKKALENGEEKTPETPVTEPLTNGSSTPESPKTETTQKEGSVALTPDNDAQKDAPNPESVSEPLPVNGVSPKESKDDVTITEVKSEEIKSEETSAVAPEVPASENSVQKEVCVEQMPLIEPTPPPLPASPPPSSVASFAETTMASHIEQTPLADPLTPAILPPALTAHVAATEPIGADQLTNKSSPIDSALMSKDLSEHNLAESIATDNDTVDIENEKENLTSDYAENLSSTEVTEIRNVTLSKSNDQIETNVICCPVAAVNNDNEIIDVNLNDVTSEKKTTEDYVATTNSVDEIVNLEPNKDVCHDTEKSTDKFMANEAAEPTILSDKVTDEIAECVKNPNCVISPDKTYVNTTSVDDNIEQENIINKNKKSSEENEENKAKSLIDGDYAIECNGNIEDAKQLTALPLESDVRESVNMATTPDDSVAASIAELPPPEDEPAEHRDERHDSNEGSESFPAPPSDLDSVSSATSPEPQVNTAAHVHAPARRMCCSVTGDVDRRGGSKLGAGRAPPPPAAPTAPYLLHTFPHSVVVHLELSSIVSSPASISIYVLIVSTLPRRNDRIV</sequence>
<reference evidence="2 3" key="1">
    <citation type="journal article" date="2019" name="Commun. Biol.">
        <title>The bagworm genome reveals a unique fibroin gene that provides high tensile strength.</title>
        <authorList>
            <person name="Kono N."/>
            <person name="Nakamura H."/>
            <person name="Ohtoshi R."/>
            <person name="Tomita M."/>
            <person name="Numata K."/>
            <person name="Arakawa K."/>
        </authorList>
    </citation>
    <scope>NUCLEOTIDE SEQUENCE [LARGE SCALE GENOMIC DNA]</scope>
</reference>
<evidence type="ECO:0000313" key="3">
    <source>
        <dbReference type="Proteomes" id="UP000299102"/>
    </source>
</evidence>
<name>A0A4C1XB84_EUMVA</name>
<feature type="compositionally biased region" description="Low complexity" evidence="1">
    <location>
        <begin position="33"/>
        <end position="49"/>
    </location>
</feature>
<evidence type="ECO:0000256" key="1">
    <source>
        <dbReference type="SAM" id="MobiDB-lite"/>
    </source>
</evidence>
<dbReference type="AlphaFoldDB" id="A0A4C1XB84"/>
<feature type="region of interest" description="Disordered" evidence="1">
    <location>
        <begin position="444"/>
        <end position="503"/>
    </location>
</feature>
<feature type="compositionally biased region" description="Basic and acidic residues" evidence="1">
    <location>
        <begin position="18"/>
        <end position="32"/>
    </location>
</feature>
<gene>
    <name evidence="2" type="ORF">EVAR_37499_1</name>
</gene>
<feature type="compositionally biased region" description="Polar residues" evidence="1">
    <location>
        <begin position="485"/>
        <end position="499"/>
    </location>
</feature>
<organism evidence="2 3">
    <name type="scientific">Eumeta variegata</name>
    <name type="common">Bagworm moth</name>
    <name type="synonym">Eumeta japonica</name>
    <dbReference type="NCBI Taxonomy" id="151549"/>
    <lineage>
        <taxon>Eukaryota</taxon>
        <taxon>Metazoa</taxon>
        <taxon>Ecdysozoa</taxon>
        <taxon>Arthropoda</taxon>
        <taxon>Hexapoda</taxon>
        <taxon>Insecta</taxon>
        <taxon>Pterygota</taxon>
        <taxon>Neoptera</taxon>
        <taxon>Endopterygota</taxon>
        <taxon>Lepidoptera</taxon>
        <taxon>Glossata</taxon>
        <taxon>Ditrysia</taxon>
        <taxon>Tineoidea</taxon>
        <taxon>Psychidae</taxon>
        <taxon>Oiketicinae</taxon>
        <taxon>Eumeta</taxon>
    </lineage>
</organism>
<protein>
    <submittedName>
        <fullName evidence="2">Uncharacterized protein</fullName>
    </submittedName>
</protein>
<dbReference type="Proteomes" id="UP000299102">
    <property type="component" value="Unassembled WGS sequence"/>
</dbReference>
<proteinExistence type="predicted"/>
<dbReference type="OrthoDB" id="8196194at2759"/>
<comment type="caution">
    <text evidence="2">The sequence shown here is derived from an EMBL/GenBank/DDBJ whole genome shotgun (WGS) entry which is preliminary data.</text>
</comment>